<organism evidence="6 7">
    <name type="scientific">Melanomma pulvis-pyrius CBS 109.77</name>
    <dbReference type="NCBI Taxonomy" id="1314802"/>
    <lineage>
        <taxon>Eukaryota</taxon>
        <taxon>Fungi</taxon>
        <taxon>Dikarya</taxon>
        <taxon>Ascomycota</taxon>
        <taxon>Pezizomycotina</taxon>
        <taxon>Dothideomycetes</taxon>
        <taxon>Pleosporomycetidae</taxon>
        <taxon>Pleosporales</taxon>
        <taxon>Melanommataceae</taxon>
        <taxon>Melanomma</taxon>
    </lineage>
</organism>
<keyword evidence="3 4" id="KW-0539">Nucleus</keyword>
<feature type="compositionally biased region" description="Gly residues" evidence="5">
    <location>
        <begin position="1"/>
        <end position="16"/>
    </location>
</feature>
<evidence type="ECO:0000256" key="2">
    <source>
        <dbReference type="ARBA" id="ARBA00008352"/>
    </source>
</evidence>
<comment type="similarity">
    <text evidence="2 4">Belongs to the eukaryotic RPC7 RNA polymerase subunit family.</text>
</comment>
<feature type="region of interest" description="Disordered" evidence="5">
    <location>
        <begin position="1"/>
        <end position="28"/>
    </location>
</feature>
<evidence type="ECO:0000256" key="5">
    <source>
        <dbReference type="SAM" id="MobiDB-lite"/>
    </source>
</evidence>
<accession>A0A6A6XHP6</accession>
<protein>
    <recommendedName>
        <fullName evidence="4">DNA-directed RNA polymerase III subunit</fullName>
    </recommendedName>
</protein>
<dbReference type="PIRSF" id="PIRSF000777">
    <property type="entry name" value="RNA_polIII_C31"/>
    <property type="match status" value="1"/>
</dbReference>
<evidence type="ECO:0000256" key="3">
    <source>
        <dbReference type="ARBA" id="ARBA00023242"/>
    </source>
</evidence>
<gene>
    <name evidence="6" type="ORF">K505DRAFT_238881</name>
</gene>
<evidence type="ECO:0000313" key="7">
    <source>
        <dbReference type="Proteomes" id="UP000799757"/>
    </source>
</evidence>
<dbReference type="GO" id="GO:0005666">
    <property type="term" value="C:RNA polymerase III complex"/>
    <property type="evidence" value="ECO:0007669"/>
    <property type="project" value="UniProtKB-UniRule"/>
</dbReference>
<dbReference type="GO" id="GO:0006383">
    <property type="term" value="P:transcription by RNA polymerase III"/>
    <property type="evidence" value="ECO:0007669"/>
    <property type="project" value="UniProtKB-UniRule"/>
</dbReference>
<dbReference type="EMBL" id="MU001844">
    <property type="protein sequence ID" value="KAF2795932.1"/>
    <property type="molecule type" value="Genomic_DNA"/>
</dbReference>
<feature type="compositionally biased region" description="Basic and acidic residues" evidence="5">
    <location>
        <begin position="188"/>
        <end position="204"/>
    </location>
</feature>
<keyword evidence="7" id="KW-1185">Reference proteome</keyword>
<feature type="compositionally biased region" description="Acidic residues" evidence="5">
    <location>
        <begin position="154"/>
        <end position="167"/>
    </location>
</feature>
<comment type="subunit">
    <text evidence="4">Component of the RNA polymerase III (Pol III) complex.</text>
</comment>
<evidence type="ECO:0000256" key="4">
    <source>
        <dbReference type="PIRNR" id="PIRNR000777"/>
    </source>
</evidence>
<dbReference type="AlphaFoldDB" id="A0A6A6XHP6"/>
<comment type="function">
    <text evidence="4">DNA-dependent RNA polymerase catalyzes the transcription of DNA into RNA using the four ribonucleoside triphosphates as substrates. Specific peripheric component of RNA polymerase III which synthesizes small RNAs, such as 5S rRNA and tRNAs.</text>
</comment>
<feature type="region of interest" description="Disordered" evidence="5">
    <location>
        <begin position="146"/>
        <end position="271"/>
    </location>
</feature>
<dbReference type="Proteomes" id="UP000799757">
    <property type="component" value="Unassembled WGS sequence"/>
</dbReference>
<name>A0A6A6XHP6_9PLEO</name>
<reference evidence="6" key="1">
    <citation type="journal article" date="2020" name="Stud. Mycol.">
        <title>101 Dothideomycetes genomes: a test case for predicting lifestyles and emergence of pathogens.</title>
        <authorList>
            <person name="Haridas S."/>
            <person name="Albert R."/>
            <person name="Binder M."/>
            <person name="Bloem J."/>
            <person name="Labutti K."/>
            <person name="Salamov A."/>
            <person name="Andreopoulos B."/>
            <person name="Baker S."/>
            <person name="Barry K."/>
            <person name="Bills G."/>
            <person name="Bluhm B."/>
            <person name="Cannon C."/>
            <person name="Castanera R."/>
            <person name="Culley D."/>
            <person name="Daum C."/>
            <person name="Ezra D."/>
            <person name="Gonzalez J."/>
            <person name="Henrissat B."/>
            <person name="Kuo A."/>
            <person name="Liang C."/>
            <person name="Lipzen A."/>
            <person name="Lutzoni F."/>
            <person name="Magnuson J."/>
            <person name="Mondo S."/>
            <person name="Nolan M."/>
            <person name="Ohm R."/>
            <person name="Pangilinan J."/>
            <person name="Park H.-J."/>
            <person name="Ramirez L."/>
            <person name="Alfaro M."/>
            <person name="Sun H."/>
            <person name="Tritt A."/>
            <person name="Yoshinaga Y."/>
            <person name="Zwiers L.-H."/>
            <person name="Turgeon B."/>
            <person name="Goodwin S."/>
            <person name="Spatafora J."/>
            <person name="Crous P."/>
            <person name="Grigoriev I."/>
        </authorList>
    </citation>
    <scope>NUCLEOTIDE SEQUENCE</scope>
    <source>
        <strain evidence="6">CBS 109.77</strain>
    </source>
</reference>
<evidence type="ECO:0000256" key="1">
    <source>
        <dbReference type="ARBA" id="ARBA00004123"/>
    </source>
</evidence>
<feature type="compositionally biased region" description="Acidic residues" evidence="5">
    <location>
        <begin position="205"/>
        <end position="232"/>
    </location>
</feature>
<proteinExistence type="inferred from homology"/>
<sequence length="271" mass="29772">MSGPSGASGAGGGGRGGARRGPPGTVNIGGVELNWDLSGLDIPKGPTELFPPRSMRPFRKPSAQEESVLENFLGIRESIHNGPFYTVLNDGMKNGFKPKGNKPAPTAASLFNTFLDNETYTAKYNKVQRRIPKLDTRPYARQFFPKELRGILGDDPDDLEDEVDGPSEEGPAKKRKTLAVSQETVLSRIDRLLKEEEEKAHEDPNGDEDAEDDEDDEEDDEKPDAVDEDDDFSAASSGSEESGDDYNAEQYFDNGDDDDIDDADPYENTYE</sequence>
<dbReference type="PANTHER" id="PTHR15367">
    <property type="entry name" value="DNA-DIRECTED RNA POLYMERASE III"/>
    <property type="match status" value="1"/>
</dbReference>
<dbReference type="OrthoDB" id="5377312at2759"/>
<feature type="compositionally biased region" description="Acidic residues" evidence="5">
    <location>
        <begin position="254"/>
        <end position="271"/>
    </location>
</feature>
<evidence type="ECO:0000313" key="6">
    <source>
        <dbReference type="EMBL" id="KAF2795932.1"/>
    </source>
</evidence>
<dbReference type="Pfam" id="PF11705">
    <property type="entry name" value="RNA_pol_3_Rpc31"/>
    <property type="match status" value="1"/>
</dbReference>
<dbReference type="PANTHER" id="PTHR15367:SF2">
    <property type="entry name" value="DNA-DIRECTED RNA POLYMERASE III SUBUNIT"/>
    <property type="match status" value="1"/>
</dbReference>
<comment type="subcellular location">
    <subcellularLocation>
        <location evidence="1 4">Nucleus</location>
    </subcellularLocation>
</comment>
<dbReference type="InterPro" id="IPR024661">
    <property type="entry name" value="RNA_pol_III_Rpc31"/>
</dbReference>